<keyword evidence="1" id="KW-0812">Transmembrane</keyword>
<name>A0ABY9G6D2_9PSED</name>
<gene>
    <name evidence="2" type="ORF">PSH57_18705</name>
</gene>
<evidence type="ECO:0000313" key="3">
    <source>
        <dbReference type="Proteomes" id="UP001230339"/>
    </source>
</evidence>
<keyword evidence="3" id="KW-1185">Reference proteome</keyword>
<sequence>MPEDEQLALKFSQFIVSAWALNAAQDNGELSEIGDWIGWSLSDSITNEHTQTLNIGRLIDFHTSPSINTWVGFMPTMVVYFAGFYYYARERSAIKLIAEEFWPLSVKTFKEVMSQHHDLIDPPEIFLGVCMLCWAGKESPDHARDFVPYIEGIIKNESLPGRVKLLLCLSLATTAGQFSSLQPQVWAERALTEFEGYLVGEQKLQMMASLFHWNEKYLSAEPILAEMELMQAKSRSTLGEIRFLRDAALRIGAVQPYFAKCMATADTKNILEGLQNWYQIRHPGEQLSPEKILVTMPFGEHSYTAVLNEKKYEILRNNQILLERAVNLTNAFLGTAKTVAYADNAKLVIPDRPGVPNQQKQETWEAVLLESYCPQNFLLDEEPLCQLIFATECHRMPPNSSYSAFSMG</sequence>
<evidence type="ECO:0000313" key="2">
    <source>
        <dbReference type="EMBL" id="WLH10903.1"/>
    </source>
</evidence>
<protein>
    <submittedName>
        <fullName evidence="2">Uncharacterized protein</fullName>
    </submittedName>
</protein>
<dbReference type="Proteomes" id="UP001230339">
    <property type="component" value="Chromosome"/>
</dbReference>
<organism evidence="2 3">
    <name type="scientific">Pseudomonas hefeiensis</name>
    <dbReference type="NCBI Taxonomy" id="2738125"/>
    <lineage>
        <taxon>Bacteria</taxon>
        <taxon>Pseudomonadati</taxon>
        <taxon>Pseudomonadota</taxon>
        <taxon>Gammaproteobacteria</taxon>
        <taxon>Pseudomonadales</taxon>
        <taxon>Pseudomonadaceae</taxon>
        <taxon>Pseudomonas</taxon>
    </lineage>
</organism>
<keyword evidence="1" id="KW-0472">Membrane</keyword>
<evidence type="ECO:0000256" key="1">
    <source>
        <dbReference type="SAM" id="Phobius"/>
    </source>
</evidence>
<dbReference type="RefSeq" id="WP_305384760.1">
    <property type="nucleotide sequence ID" value="NZ_CP117426.1"/>
</dbReference>
<dbReference type="EMBL" id="CP117449">
    <property type="protein sequence ID" value="WLH10903.1"/>
    <property type="molecule type" value="Genomic_DNA"/>
</dbReference>
<proteinExistence type="predicted"/>
<accession>A0ABY9G6D2</accession>
<keyword evidence="1" id="KW-1133">Transmembrane helix</keyword>
<reference evidence="2 3" key="1">
    <citation type="submission" date="2023-02" db="EMBL/GenBank/DDBJ databases">
        <title>Evolution of Hrp T3SS in non-pathogenic Pseudomonas fluorescens.</title>
        <authorList>
            <person name="Liao K."/>
            <person name="Wei H."/>
            <person name="Gu Y."/>
        </authorList>
    </citation>
    <scope>NUCLEOTIDE SEQUENCE [LARGE SCALE GENOMIC DNA]</scope>
    <source>
        <strain evidence="2 3">FP205</strain>
    </source>
</reference>
<feature type="transmembrane region" description="Helical" evidence="1">
    <location>
        <begin position="67"/>
        <end position="88"/>
    </location>
</feature>